<gene>
    <name evidence="12" type="primary">NOSTRIN_1</name>
    <name evidence="12" type="ORF">FJT64_025574</name>
</gene>
<feature type="region of interest" description="Disordered" evidence="9">
    <location>
        <begin position="1127"/>
        <end position="1207"/>
    </location>
</feature>
<evidence type="ECO:0000256" key="4">
    <source>
        <dbReference type="ARBA" id="ARBA00022553"/>
    </source>
</evidence>
<dbReference type="AlphaFoldDB" id="A0A6A4WEQ1"/>
<dbReference type="InterPro" id="IPR027267">
    <property type="entry name" value="AH/BAR_dom_sf"/>
</dbReference>
<evidence type="ECO:0000256" key="2">
    <source>
        <dbReference type="ARBA" id="ARBA00022443"/>
    </source>
</evidence>
<keyword evidence="5 8" id="KW-0175">Coiled coil</keyword>
<keyword evidence="3" id="KW-0963">Cytoplasm</keyword>
<sequence>MGSLRNLFKNTLPSLASLWPDNSNDRDAERPDGAADDLYSRVQKRESTYEMMRECPEIIEEVVEMRYNTGTIVKPHLRGGGHGKLSAQELFEIPLDEHADAKEGGSDSGVSSKTSENGDLYAVPRRKSRNAPQPPTSLPAITGSYKKSERAGSTGVYESPMGSLGMFENPSLSGPVSDLSMTGMYENPLIATESFYANANIVEEAERSDQLAPRHINDFGGERIKKKPMPSPKPESVMIIAAENAANKPSSLRAGSLRAAPKTVAFVSPAFGEDITKHKTRSLQNLQQCFAEIEIPKPRIKAKKSFRLHPKPQSEMTPEELAASANGTPLQKSINDNFVLRPARRFVRRQPSFRPPNGDKRDILNDSIDGGEVDEADDGDDQDDDLLVTGSDDDHEEDMDNDELEIDAAIDEALEAESMAGSLRLPQRSVSADGHASLLPLEPLYANRQDVRQGLIEDLRQRQQELELAAREGTDDAISTTGSVANSDLFRAVPIEITSMDTLPKKSGRESRQRDDDDDEQVDDRKQQDQHNRSRDKTESENALDEIVPAPDQQQDGTVAVVTPPPFPPETYITLNLKDHRSPRAGAPAPPAYRKAKLRKASSMSDLLPTLFGNREPAKLPATMSLNTATRLEAAHRSLRDHAKEASRQSRPPSAASSAYLTAWLTMAAALTVLRRWAVAAGGAVGGLVGRAASPVVDWVGMKYMTVHRNHPWLPDLVSQPDLDYWVRRTKKPAGGQGAAARPEYEYRSDLEVSYAKSLQKLSSKLLKASKEGLGSVNQAWQMVGAEMEYEADVHKTMAVTFTEELVKPLKGLIDTQYKVRKSVEGMVDKTAKNLAEWRSAEAKAKKMSYQCARENEKAEELALDVRLGRGKQLSDKEINKVENRRQKTGNAMTKADTDYYTFCLRGERARLEWETAVNKGSQCFQALEEERLVRLRSAVQAYHQNMRSLGPKMMQSADRLSEPIQCADVNRDVQTVINVKGSGHNIPEQLLPDFYAEDMTNVMNRERRKKALEQFLHLIRSGVERERRGKHGVENLAKAIQETPHFGSEGSKKDVHEKLQHTRALLAYLEASRYKLQVALAELEGQPRPQHPLRKHIEYHKDRQGMTQTILKVPAWVALEPLDLSPESSPTWAADRGKADGTSHQPDSDFDEFSSQGDERDYQSAVTGGGPAPDGGASPPADSGGGSASSDQLTVSPSPVEPGLAPAVGRCKVQYDYTANMYDELTIKAGDLINIHDKQEDGWWLGELNGTVGIFPATYVLELSGS</sequence>
<evidence type="ECO:0000256" key="8">
    <source>
        <dbReference type="PROSITE-ProRule" id="PRU01077"/>
    </source>
</evidence>
<feature type="region of interest" description="Disordered" evidence="9">
    <location>
        <begin position="500"/>
        <end position="559"/>
    </location>
</feature>
<name>A0A6A4WEQ1_AMPAM</name>
<dbReference type="PANTHER" id="PTHR23065:SF7">
    <property type="entry name" value="NOSTRIN, ISOFORM H"/>
    <property type="match status" value="1"/>
</dbReference>
<feature type="compositionally biased region" description="Polar residues" evidence="9">
    <location>
        <begin position="325"/>
        <end position="336"/>
    </location>
</feature>
<evidence type="ECO:0000256" key="1">
    <source>
        <dbReference type="ARBA" id="ARBA00004245"/>
    </source>
</evidence>
<dbReference type="GO" id="GO:0005886">
    <property type="term" value="C:plasma membrane"/>
    <property type="evidence" value="ECO:0007669"/>
    <property type="project" value="TreeGrafter"/>
</dbReference>
<dbReference type="Gene3D" id="1.20.1270.60">
    <property type="entry name" value="Arfaptin homology (AH) domain/BAR domain"/>
    <property type="match status" value="1"/>
</dbReference>
<feature type="region of interest" description="Disordered" evidence="9">
    <location>
        <begin position="305"/>
        <end position="400"/>
    </location>
</feature>
<dbReference type="PROSITE" id="PS50002">
    <property type="entry name" value="SH3"/>
    <property type="match status" value="1"/>
</dbReference>
<dbReference type="GO" id="GO:0005737">
    <property type="term" value="C:cytoplasm"/>
    <property type="evidence" value="ECO:0007669"/>
    <property type="project" value="TreeGrafter"/>
</dbReference>
<dbReference type="SUPFAM" id="SSF103657">
    <property type="entry name" value="BAR/IMD domain-like"/>
    <property type="match status" value="1"/>
</dbReference>
<dbReference type="Pfam" id="PF00018">
    <property type="entry name" value="SH3_1"/>
    <property type="match status" value="1"/>
</dbReference>
<feature type="compositionally biased region" description="Basic and acidic residues" evidence="9">
    <location>
        <begin position="523"/>
        <end position="540"/>
    </location>
</feature>
<feature type="region of interest" description="Disordered" evidence="9">
    <location>
        <begin position="98"/>
        <end position="163"/>
    </location>
</feature>
<accession>A0A6A4WEQ1</accession>
<dbReference type="PANTHER" id="PTHR23065">
    <property type="entry name" value="PROLINE-SERINE-THREONINE PHOSPHATASE INTERACTING PROTEIN 1"/>
    <property type="match status" value="1"/>
</dbReference>
<keyword evidence="4" id="KW-0597">Phosphoprotein</keyword>
<dbReference type="CDD" id="cd11823">
    <property type="entry name" value="SH3_Nostrin"/>
    <property type="match status" value="1"/>
</dbReference>
<evidence type="ECO:0000256" key="7">
    <source>
        <dbReference type="PROSITE-ProRule" id="PRU00192"/>
    </source>
</evidence>
<dbReference type="InterPro" id="IPR001452">
    <property type="entry name" value="SH3_domain"/>
</dbReference>
<dbReference type="InterPro" id="IPR031160">
    <property type="entry name" value="F_BAR_dom"/>
</dbReference>
<keyword evidence="2 7" id="KW-0728">SH3 domain</keyword>
<dbReference type="Gene3D" id="2.30.30.40">
    <property type="entry name" value="SH3 Domains"/>
    <property type="match status" value="1"/>
</dbReference>
<feature type="compositionally biased region" description="Polar residues" evidence="9">
    <location>
        <begin position="108"/>
        <end position="117"/>
    </location>
</feature>
<dbReference type="Proteomes" id="UP000440578">
    <property type="component" value="Unassembled WGS sequence"/>
</dbReference>
<dbReference type="GO" id="GO:0043226">
    <property type="term" value="C:organelle"/>
    <property type="evidence" value="ECO:0007669"/>
    <property type="project" value="UniProtKB-ARBA"/>
</dbReference>
<organism evidence="12 13">
    <name type="scientific">Amphibalanus amphitrite</name>
    <name type="common">Striped barnacle</name>
    <name type="synonym">Balanus amphitrite</name>
    <dbReference type="NCBI Taxonomy" id="1232801"/>
    <lineage>
        <taxon>Eukaryota</taxon>
        <taxon>Metazoa</taxon>
        <taxon>Ecdysozoa</taxon>
        <taxon>Arthropoda</taxon>
        <taxon>Crustacea</taxon>
        <taxon>Multicrustacea</taxon>
        <taxon>Cirripedia</taxon>
        <taxon>Thoracica</taxon>
        <taxon>Thoracicalcarea</taxon>
        <taxon>Balanomorpha</taxon>
        <taxon>Balanoidea</taxon>
        <taxon>Balanidae</taxon>
        <taxon>Amphibalaninae</taxon>
        <taxon>Amphibalanus</taxon>
    </lineage>
</organism>
<feature type="domain" description="F-BAR" evidence="11">
    <location>
        <begin position="748"/>
        <end position="973"/>
    </location>
</feature>
<evidence type="ECO:0000256" key="3">
    <source>
        <dbReference type="ARBA" id="ARBA00022490"/>
    </source>
</evidence>
<reference evidence="12 13" key="1">
    <citation type="submission" date="2019-07" db="EMBL/GenBank/DDBJ databases">
        <title>Draft genome assembly of a fouling barnacle, Amphibalanus amphitrite (Darwin, 1854): The first reference genome for Thecostraca.</title>
        <authorList>
            <person name="Kim W."/>
        </authorList>
    </citation>
    <scope>NUCLEOTIDE SEQUENCE [LARGE SCALE GENOMIC DNA]</scope>
    <source>
        <strain evidence="12">SNU_AA5</strain>
        <tissue evidence="12">Soma without cirri and trophi</tissue>
    </source>
</reference>
<dbReference type="PRINTS" id="PR00452">
    <property type="entry name" value="SH3DOMAIN"/>
</dbReference>
<dbReference type="Gene3D" id="6.10.140.470">
    <property type="match status" value="1"/>
</dbReference>
<comment type="caution">
    <text evidence="12">The sequence shown here is derived from an EMBL/GenBank/DDBJ whole genome shotgun (WGS) entry which is preliminary data.</text>
</comment>
<dbReference type="SMART" id="SM00326">
    <property type="entry name" value="SH3"/>
    <property type="match status" value="1"/>
</dbReference>
<evidence type="ECO:0000256" key="9">
    <source>
        <dbReference type="SAM" id="MobiDB-lite"/>
    </source>
</evidence>
<feature type="compositionally biased region" description="Acidic residues" evidence="9">
    <location>
        <begin position="369"/>
        <end position="400"/>
    </location>
</feature>
<feature type="compositionally biased region" description="Basic and acidic residues" evidence="9">
    <location>
        <begin position="23"/>
        <end position="33"/>
    </location>
</feature>
<dbReference type="InterPro" id="IPR001060">
    <property type="entry name" value="FCH_dom"/>
</dbReference>
<evidence type="ECO:0000313" key="13">
    <source>
        <dbReference type="Proteomes" id="UP000440578"/>
    </source>
</evidence>
<dbReference type="PROSITE" id="PS51741">
    <property type="entry name" value="F_BAR"/>
    <property type="match status" value="1"/>
</dbReference>
<dbReference type="SUPFAM" id="SSF50044">
    <property type="entry name" value="SH3-domain"/>
    <property type="match status" value="1"/>
</dbReference>
<dbReference type="InterPro" id="IPR035656">
    <property type="entry name" value="Nostrin_SH3"/>
</dbReference>
<evidence type="ECO:0000313" key="12">
    <source>
        <dbReference type="EMBL" id="KAF0302324.1"/>
    </source>
</evidence>
<protein>
    <submittedName>
        <fullName evidence="12">Nostrin</fullName>
    </submittedName>
</protein>
<evidence type="ECO:0000256" key="5">
    <source>
        <dbReference type="ARBA" id="ARBA00023054"/>
    </source>
</evidence>
<dbReference type="OrthoDB" id="28357at2759"/>
<proteinExistence type="predicted"/>
<feature type="region of interest" description="Disordered" evidence="9">
    <location>
        <begin position="16"/>
        <end position="37"/>
    </location>
</feature>
<comment type="subcellular location">
    <subcellularLocation>
        <location evidence="1">Cytoplasm</location>
        <location evidence="1">Cytoskeleton</location>
    </subcellularLocation>
</comment>
<dbReference type="InterPro" id="IPR036028">
    <property type="entry name" value="SH3-like_dom_sf"/>
</dbReference>
<evidence type="ECO:0000259" key="11">
    <source>
        <dbReference type="PROSITE" id="PS51741"/>
    </source>
</evidence>
<evidence type="ECO:0000256" key="6">
    <source>
        <dbReference type="ARBA" id="ARBA00023212"/>
    </source>
</evidence>
<keyword evidence="13" id="KW-1185">Reference proteome</keyword>
<feature type="domain" description="SH3" evidence="10">
    <location>
        <begin position="1207"/>
        <end position="1266"/>
    </location>
</feature>
<feature type="compositionally biased region" description="Basic and acidic residues" evidence="9">
    <location>
        <begin position="503"/>
        <end position="515"/>
    </location>
</feature>
<dbReference type="EMBL" id="VIIS01001073">
    <property type="protein sequence ID" value="KAF0302324.1"/>
    <property type="molecule type" value="Genomic_DNA"/>
</dbReference>
<dbReference type="Pfam" id="PF00611">
    <property type="entry name" value="FCH"/>
    <property type="match status" value="1"/>
</dbReference>
<dbReference type="InterPro" id="IPR057870">
    <property type="entry name" value="HR1_TOCA"/>
</dbReference>
<dbReference type="Pfam" id="PF25610">
    <property type="entry name" value="HR1_TOCA"/>
    <property type="match status" value="1"/>
</dbReference>
<keyword evidence="6" id="KW-0206">Cytoskeleton</keyword>
<evidence type="ECO:0000259" key="10">
    <source>
        <dbReference type="PROSITE" id="PS50002"/>
    </source>
</evidence>